<dbReference type="OrthoDB" id="7700068at2759"/>
<reference evidence="2" key="1">
    <citation type="submission" date="2021-01" db="EMBL/GenBank/DDBJ databases">
        <title>Adiantum capillus-veneris genome.</title>
        <authorList>
            <person name="Fang Y."/>
            <person name="Liao Q."/>
        </authorList>
    </citation>
    <scope>NUCLEOTIDE SEQUENCE</scope>
    <source>
        <strain evidence="2">H3</strain>
        <tissue evidence="2">Leaf</tissue>
    </source>
</reference>
<keyword evidence="3" id="KW-1185">Reference proteome</keyword>
<dbReference type="AlphaFoldDB" id="A0A9D4Z8F7"/>
<dbReference type="Proteomes" id="UP000886520">
    <property type="component" value="Chromosome 19"/>
</dbReference>
<accession>A0A9D4Z8F7</accession>
<proteinExistence type="predicted"/>
<evidence type="ECO:0000256" key="1">
    <source>
        <dbReference type="SAM" id="MobiDB-lite"/>
    </source>
</evidence>
<organism evidence="2 3">
    <name type="scientific">Adiantum capillus-veneris</name>
    <name type="common">Maidenhair fern</name>
    <dbReference type="NCBI Taxonomy" id="13818"/>
    <lineage>
        <taxon>Eukaryota</taxon>
        <taxon>Viridiplantae</taxon>
        <taxon>Streptophyta</taxon>
        <taxon>Embryophyta</taxon>
        <taxon>Tracheophyta</taxon>
        <taxon>Polypodiopsida</taxon>
        <taxon>Polypodiidae</taxon>
        <taxon>Polypodiales</taxon>
        <taxon>Pteridineae</taxon>
        <taxon>Pteridaceae</taxon>
        <taxon>Vittarioideae</taxon>
        <taxon>Adiantum</taxon>
    </lineage>
</organism>
<dbReference type="EMBL" id="JABFUD020000019">
    <property type="protein sequence ID" value="KAI5065499.1"/>
    <property type="molecule type" value="Genomic_DNA"/>
</dbReference>
<sequence length="167" mass="18560">MQACGRPLFWAPSNSKAASWNSTLRTASSASLASSTSSAPLAPTSSFELLNSSNILSLSLSLSHSYTQKFQEDARKVHISGLPPQWCTIENTLEEAIIKLNNIIEPVNIKPETVAWINDTHRHVRPEHCFLTFKEQRGTGEASMSIPPSQRNQALDCRRIDREPTQE</sequence>
<feature type="compositionally biased region" description="Basic and acidic residues" evidence="1">
    <location>
        <begin position="156"/>
        <end position="167"/>
    </location>
</feature>
<evidence type="ECO:0000313" key="2">
    <source>
        <dbReference type="EMBL" id="KAI5065499.1"/>
    </source>
</evidence>
<evidence type="ECO:0000313" key="3">
    <source>
        <dbReference type="Proteomes" id="UP000886520"/>
    </source>
</evidence>
<comment type="caution">
    <text evidence="2">The sequence shown here is derived from an EMBL/GenBank/DDBJ whole genome shotgun (WGS) entry which is preliminary data.</text>
</comment>
<name>A0A9D4Z8F7_ADICA</name>
<gene>
    <name evidence="2" type="ORF">GOP47_0020194</name>
</gene>
<feature type="region of interest" description="Disordered" evidence="1">
    <location>
        <begin position="139"/>
        <end position="167"/>
    </location>
</feature>
<protein>
    <submittedName>
        <fullName evidence="2">Uncharacterized protein</fullName>
    </submittedName>
</protein>